<organism evidence="1 2">
    <name type="scientific">Stigmatella aurantiaca (strain DW4/3-1)</name>
    <dbReference type="NCBI Taxonomy" id="378806"/>
    <lineage>
        <taxon>Bacteria</taxon>
        <taxon>Pseudomonadati</taxon>
        <taxon>Myxococcota</taxon>
        <taxon>Myxococcia</taxon>
        <taxon>Myxococcales</taxon>
        <taxon>Cystobacterineae</taxon>
        <taxon>Archangiaceae</taxon>
        <taxon>Stigmatella</taxon>
    </lineage>
</organism>
<dbReference type="STRING" id="378806.STAUR_6763"/>
<protein>
    <submittedName>
        <fullName evidence="1">Uncharacterized protein</fullName>
    </submittedName>
</protein>
<proteinExistence type="predicted"/>
<evidence type="ECO:0000313" key="1">
    <source>
        <dbReference type="EMBL" id="ADO74520.1"/>
    </source>
</evidence>
<gene>
    <name evidence="1" type="ordered locus">STAUR_6763</name>
</gene>
<reference evidence="1 2" key="1">
    <citation type="journal article" date="2011" name="Mol. Biol. Evol.">
        <title>Comparative genomic analysis of fruiting body formation in Myxococcales.</title>
        <authorList>
            <person name="Huntley S."/>
            <person name="Hamann N."/>
            <person name="Wegener-Feldbrugge S."/>
            <person name="Treuner-Lange A."/>
            <person name="Kube M."/>
            <person name="Reinhardt R."/>
            <person name="Klages S."/>
            <person name="Muller R."/>
            <person name="Ronning C.M."/>
            <person name="Nierman W.C."/>
            <person name="Sogaard-Andersen L."/>
        </authorList>
    </citation>
    <scope>NUCLEOTIDE SEQUENCE [LARGE SCALE GENOMIC DNA]</scope>
    <source>
        <strain evidence="1 2">DW4/3-1</strain>
    </source>
</reference>
<name>E3FRC8_STIAD</name>
<dbReference type="Proteomes" id="UP000001351">
    <property type="component" value="Chromosome"/>
</dbReference>
<dbReference type="AlphaFoldDB" id="E3FRC8"/>
<dbReference type="EMBL" id="CP002271">
    <property type="protein sequence ID" value="ADO74520.1"/>
    <property type="molecule type" value="Genomic_DNA"/>
</dbReference>
<keyword evidence="2" id="KW-1185">Reference proteome</keyword>
<sequence>MFKEKEAKQLLVAQMTLRDFFAGLALAGLVSKGDPLGDKVSQLAYEHAEKMLTHRAKLHASEEPSPEQVAESSEATIRAQLELLSNLRGR</sequence>
<dbReference type="HOGENOM" id="CLU_2439353_0_0_7"/>
<accession>E3FRC8</accession>
<dbReference type="KEGG" id="sur:STAUR_6763"/>
<evidence type="ECO:0000313" key="2">
    <source>
        <dbReference type="Proteomes" id="UP000001351"/>
    </source>
</evidence>